<dbReference type="InterPro" id="IPR042122">
    <property type="entry name" value="Ser_AcTrfase_N_sf"/>
</dbReference>
<dbReference type="SUPFAM" id="SSF51161">
    <property type="entry name" value="Trimeric LpxA-like enzymes"/>
    <property type="match status" value="5"/>
</dbReference>
<keyword evidence="6" id="KW-0012">Acyltransferase</keyword>
<feature type="domain" description="Serine acetyltransferase N-terminal" evidence="7">
    <location>
        <begin position="368"/>
        <end position="475"/>
    </location>
</feature>
<dbReference type="Pfam" id="PF06426">
    <property type="entry name" value="SATase_N"/>
    <property type="match status" value="2"/>
</dbReference>
<dbReference type="SMART" id="SM00971">
    <property type="entry name" value="SATase_N"/>
    <property type="match status" value="2"/>
</dbReference>
<dbReference type="Proteomes" id="UP000826271">
    <property type="component" value="Unassembled WGS sequence"/>
</dbReference>
<accession>A0AAV6W1P2</accession>
<evidence type="ECO:0000256" key="5">
    <source>
        <dbReference type="ARBA" id="ARBA00022679"/>
    </source>
</evidence>
<proteinExistence type="inferred from homology"/>
<comment type="caution">
    <text evidence="8">The sequence shown here is derived from an EMBL/GenBank/DDBJ whole genome shotgun (WGS) entry which is preliminary data.</text>
</comment>
<comment type="similarity">
    <text evidence="2">Belongs to the transferase hexapeptide repeat family.</text>
</comment>
<dbReference type="InterPro" id="IPR011004">
    <property type="entry name" value="Trimer_LpxA-like_sf"/>
</dbReference>
<evidence type="ECO:0000256" key="4">
    <source>
        <dbReference type="ARBA" id="ARBA00022605"/>
    </source>
</evidence>
<dbReference type="GO" id="GO:0006535">
    <property type="term" value="P:cysteine biosynthetic process from serine"/>
    <property type="evidence" value="ECO:0007669"/>
    <property type="project" value="InterPro"/>
</dbReference>
<keyword evidence="4" id="KW-0028">Amino-acid biosynthesis</keyword>
<dbReference type="PANTHER" id="PTHR42811">
    <property type="entry name" value="SERINE ACETYLTRANSFERASE"/>
    <property type="match status" value="1"/>
</dbReference>
<dbReference type="NCBIfam" id="NF041874">
    <property type="entry name" value="EPS_EpsC"/>
    <property type="match status" value="1"/>
</dbReference>
<reference evidence="8" key="1">
    <citation type="submission" date="2019-10" db="EMBL/GenBank/DDBJ databases">
        <authorList>
            <person name="Zhang R."/>
            <person name="Pan Y."/>
            <person name="Wang J."/>
            <person name="Ma R."/>
            <person name="Yu S."/>
        </authorList>
    </citation>
    <scope>NUCLEOTIDE SEQUENCE</scope>
    <source>
        <strain evidence="8">LA-IB0</strain>
        <tissue evidence="8">Leaf</tissue>
    </source>
</reference>
<dbReference type="InterPro" id="IPR053376">
    <property type="entry name" value="Serine_acetyltransferase"/>
</dbReference>
<evidence type="ECO:0000259" key="7">
    <source>
        <dbReference type="SMART" id="SM00971"/>
    </source>
</evidence>
<keyword evidence="5" id="KW-0808">Transferase</keyword>
<dbReference type="EC" id="2.3.1.30" evidence="3"/>
<evidence type="ECO:0000256" key="6">
    <source>
        <dbReference type="ARBA" id="ARBA00023315"/>
    </source>
</evidence>
<name>A0AAV6W1P2_9LAMI</name>
<dbReference type="AlphaFoldDB" id="A0AAV6W1P2"/>
<organism evidence="8 9">
    <name type="scientific">Buddleja alternifolia</name>
    <dbReference type="NCBI Taxonomy" id="168488"/>
    <lineage>
        <taxon>Eukaryota</taxon>
        <taxon>Viridiplantae</taxon>
        <taxon>Streptophyta</taxon>
        <taxon>Embryophyta</taxon>
        <taxon>Tracheophyta</taxon>
        <taxon>Spermatophyta</taxon>
        <taxon>Magnoliopsida</taxon>
        <taxon>eudicotyledons</taxon>
        <taxon>Gunneridae</taxon>
        <taxon>Pentapetalae</taxon>
        <taxon>asterids</taxon>
        <taxon>lamiids</taxon>
        <taxon>Lamiales</taxon>
        <taxon>Scrophulariaceae</taxon>
        <taxon>Buddlejeae</taxon>
        <taxon>Buddleja</taxon>
    </lineage>
</organism>
<dbReference type="Gene3D" id="1.10.3130.10">
    <property type="entry name" value="serine acetyltransferase, domain 1"/>
    <property type="match status" value="2"/>
</dbReference>
<dbReference type="Gene3D" id="2.160.10.10">
    <property type="entry name" value="Hexapeptide repeat proteins"/>
    <property type="match status" value="2"/>
</dbReference>
<sequence length="616" mass="66087">MGRVEDGVVIWAGTCALGNIRVQNNAKIGARSRVLKPVPAGSAVAGNPARLIGVELNAVKMVPKLISVVTSKRVQNDAKIDARSMVLKPVSAGSTAVGNPARLIGVDVNPVKMQSIFIPFKHSTSTNAACIRFLFKHSTSTKATYYETGFPCLSSPLPIHVKNSKSPGVDLWLLMKEEVKLDVEQEPLLSKYYLSTILAHNSMEGALANSLSLKLSTYSLPSDTLYQLFLGVLTEDREIMEAVIDDLRVVKEEDPARKKLEKVFFSIMGRVGDGVVIRVGTCALANIRVQNEAKIGAGSMVLKPVPAGSTVVEDQEIMEAVIDDLRAVKEKDPASISHGQKLEQEFFSIMGRIGDGVVIRVGTCSLGNIRVQNNAKIGSESMVLKSVQARSTVVGNLARLIGVEGALENSLSLKLSTSSLPSDTLYQLFFGVLTEDQEIVEAVIDDLRAVKEKDPASISQVQCFLNVKGFFACQCHRIAHDLWAKGRKALALLIQNRVSEIFAIDIHPGTKIGKGIFLDHGMAIVIGETSVIGNNVTILHNVMLGGTGKVSGDRHPKIGDGVVIGAGTCVFCNIRVQNDAKICAVSMVLKPVPTGSTVVGNPARLIGVEVNPFKIV</sequence>
<evidence type="ECO:0000313" key="9">
    <source>
        <dbReference type="Proteomes" id="UP000826271"/>
    </source>
</evidence>
<gene>
    <name evidence="8" type="ORF">BUALT_Bualt18G0028200</name>
</gene>
<evidence type="ECO:0000256" key="2">
    <source>
        <dbReference type="ARBA" id="ARBA00007274"/>
    </source>
</evidence>
<evidence type="ECO:0000313" key="8">
    <source>
        <dbReference type="EMBL" id="KAG8364721.1"/>
    </source>
</evidence>
<dbReference type="InterPro" id="IPR010493">
    <property type="entry name" value="Ser_AcTrfase_N"/>
</dbReference>
<dbReference type="InterPro" id="IPR045304">
    <property type="entry name" value="LbH_SAT"/>
</dbReference>
<evidence type="ECO:0000256" key="1">
    <source>
        <dbReference type="ARBA" id="ARBA00004876"/>
    </source>
</evidence>
<comment type="pathway">
    <text evidence="1">Amino-acid biosynthesis; L-cysteine biosynthesis; L-cysteine from L-serine: step 1/2.</text>
</comment>
<dbReference type="FunFam" id="2.160.10.10:FF:000002">
    <property type="entry name" value="Serine acetyltransferase"/>
    <property type="match status" value="1"/>
</dbReference>
<protein>
    <recommendedName>
        <fullName evidence="3">serine O-acetyltransferase</fullName>
        <ecNumber evidence="3">2.3.1.30</ecNumber>
    </recommendedName>
</protein>
<dbReference type="GO" id="GO:0005737">
    <property type="term" value="C:cytoplasm"/>
    <property type="evidence" value="ECO:0007669"/>
    <property type="project" value="InterPro"/>
</dbReference>
<dbReference type="GO" id="GO:0009001">
    <property type="term" value="F:serine O-acetyltransferase activity"/>
    <property type="evidence" value="ECO:0007669"/>
    <property type="project" value="UniProtKB-EC"/>
</dbReference>
<dbReference type="EMBL" id="WHWC01000018">
    <property type="protein sequence ID" value="KAG8364721.1"/>
    <property type="molecule type" value="Genomic_DNA"/>
</dbReference>
<feature type="domain" description="Serine acetyltransferase N-terminal" evidence="7">
    <location>
        <begin position="171"/>
        <end position="269"/>
    </location>
</feature>
<evidence type="ECO:0000256" key="3">
    <source>
        <dbReference type="ARBA" id="ARBA00013266"/>
    </source>
</evidence>
<keyword evidence="9" id="KW-1185">Reference proteome</keyword>
<dbReference type="CDD" id="cd03354">
    <property type="entry name" value="LbH_SAT"/>
    <property type="match status" value="1"/>
</dbReference>